<reference evidence="11" key="1">
    <citation type="submission" date="2022-07" db="EMBL/GenBank/DDBJ databases">
        <title>Phylogenomic reconstructions and comparative analyses of Kickxellomycotina fungi.</title>
        <authorList>
            <person name="Reynolds N.K."/>
            <person name="Stajich J.E."/>
            <person name="Barry K."/>
            <person name="Grigoriev I.V."/>
            <person name="Crous P."/>
            <person name="Smith M.E."/>
        </authorList>
    </citation>
    <scope>NUCLEOTIDE SEQUENCE</scope>
    <source>
        <strain evidence="11">NBRC 32514</strain>
    </source>
</reference>
<dbReference type="Pfam" id="PF09668">
    <property type="entry name" value="Asp_protease"/>
    <property type="match status" value="1"/>
</dbReference>
<evidence type="ECO:0000256" key="6">
    <source>
        <dbReference type="ARBA" id="ARBA00022801"/>
    </source>
</evidence>
<dbReference type="OrthoDB" id="1047367at2759"/>
<dbReference type="SMART" id="SM00165">
    <property type="entry name" value="UBA"/>
    <property type="match status" value="1"/>
</dbReference>
<dbReference type="SUPFAM" id="SSF46934">
    <property type="entry name" value="UBA-like"/>
    <property type="match status" value="1"/>
</dbReference>
<dbReference type="InterPro" id="IPR019103">
    <property type="entry name" value="Peptidase_aspartic_DDI1-type"/>
</dbReference>
<dbReference type="Gene3D" id="3.10.20.90">
    <property type="entry name" value="Phosphatidylinositol 3-kinase Catalytic Subunit, Chain A, domain 1"/>
    <property type="match status" value="1"/>
</dbReference>
<name>A0A9W7XWI1_9FUNG</name>
<dbReference type="InterPro" id="IPR015940">
    <property type="entry name" value="UBA"/>
</dbReference>
<dbReference type="PROSITE" id="PS50175">
    <property type="entry name" value="ASP_PROT_RETROV"/>
    <property type="match status" value="1"/>
</dbReference>
<dbReference type="PANTHER" id="PTHR12917:SF1">
    <property type="entry name" value="AT13091P"/>
    <property type="match status" value="1"/>
</dbReference>
<evidence type="ECO:0000259" key="9">
    <source>
        <dbReference type="PROSITE" id="PS50053"/>
    </source>
</evidence>
<evidence type="ECO:0000256" key="4">
    <source>
        <dbReference type="ARBA" id="ARBA00022670"/>
    </source>
</evidence>
<dbReference type="EMBL" id="JANBOJ010000423">
    <property type="protein sequence ID" value="KAJ1719340.1"/>
    <property type="molecule type" value="Genomic_DNA"/>
</dbReference>
<proteinExistence type="inferred from homology"/>
<dbReference type="InterPro" id="IPR021109">
    <property type="entry name" value="Peptidase_aspartic_dom_sf"/>
</dbReference>
<dbReference type="SMART" id="SM00213">
    <property type="entry name" value="UBQ"/>
    <property type="match status" value="1"/>
</dbReference>
<evidence type="ECO:0000313" key="11">
    <source>
        <dbReference type="EMBL" id="KAJ1719340.1"/>
    </source>
</evidence>
<feature type="domain" description="UBA" evidence="8">
    <location>
        <begin position="397"/>
        <end position="436"/>
    </location>
</feature>
<dbReference type="GO" id="GO:0003684">
    <property type="term" value="F:damaged DNA binding"/>
    <property type="evidence" value="ECO:0007669"/>
    <property type="project" value="InterPro"/>
</dbReference>
<comment type="function">
    <text evidence="1">Probable aspartic protease. May be involved in the regulation of exocytosis. Acts as a linker between the 19S proteasome and polyubiquitinated proteins via UBA domain interactions with ubiquitin for their subsequent degradation. Required for S-phase checkpoint control.</text>
</comment>
<sequence>MRLTFTQVPDKIEEFEVGESLELGDLRALLELNFDIPIDRQRLVYKGIVLEGNSKTLGELGVEDQSLIHISDSSQQQQHQSYGAPAALSPQLEAHRQQVLRNPALMQQLRQTHPEIAQAVQNDPSEFGRLMNILQQRQAQIQQQQEQEMANLDADPFDVESQRRIEEAIRQQNIMQNMATALELNPESFATVTMLFLDVTVNGTPIKALVDSGAQATVMSKSCAERCGIMRLVDTRFSGEARGVGRAKILGRVHNAQLGVGKQTLLCSFTVMEGAHISLLFGLDMLKRHLACIDLKQNALVINDEVIEFLPEHQIPKMNEEDDDVPEGSSAPGKSIDTATPPAPVVSTSGAPFGSAAASNMAQRQMYQQKQQYQQQQQHASPSQQQSSVHQSAQQPRHPEEAISALMNLGVSREEAIRHLDAAGGNLDMAASLIFS</sequence>
<feature type="domain" description="Ubiquitin-like" evidence="9">
    <location>
        <begin position="1"/>
        <end position="70"/>
    </location>
</feature>
<protein>
    <submittedName>
        <fullName evidence="11">DNA damage-inducible protein 1</fullName>
    </submittedName>
</protein>
<gene>
    <name evidence="11" type="primary">DDI1</name>
    <name evidence="11" type="ORF">LPJ53_005882</name>
</gene>
<comment type="similarity">
    <text evidence="2">Belongs to the DDI1 family.</text>
</comment>
<dbReference type="SUPFAM" id="SSF101238">
    <property type="entry name" value="XPC-binding domain"/>
    <property type="match status" value="1"/>
</dbReference>
<feature type="region of interest" description="Disordered" evidence="7">
    <location>
        <begin position="314"/>
        <end position="399"/>
    </location>
</feature>
<dbReference type="CDD" id="cd05479">
    <property type="entry name" value="RP_DDI"/>
    <property type="match status" value="1"/>
</dbReference>
<comment type="subunit">
    <text evidence="3">Binds ubiquitin and polyubiquitinated proteins.</text>
</comment>
<keyword evidence="5" id="KW-0064">Aspartyl protease</keyword>
<comment type="caution">
    <text evidence="11">The sequence shown here is derived from an EMBL/GenBank/DDBJ whole genome shotgun (WGS) entry which is preliminary data.</text>
</comment>
<dbReference type="InterPro" id="IPR000626">
    <property type="entry name" value="Ubiquitin-like_dom"/>
</dbReference>
<keyword evidence="12" id="KW-1185">Reference proteome</keyword>
<dbReference type="SUPFAM" id="SSF54236">
    <property type="entry name" value="Ubiquitin-like"/>
    <property type="match status" value="1"/>
</dbReference>
<dbReference type="PANTHER" id="PTHR12917">
    <property type="entry name" value="ASPARTYL PROTEASE DDI-RELATED"/>
    <property type="match status" value="1"/>
</dbReference>
<dbReference type="PROSITE" id="PS50030">
    <property type="entry name" value="UBA"/>
    <property type="match status" value="1"/>
</dbReference>
<feature type="compositionally biased region" description="Low complexity" evidence="7">
    <location>
        <begin position="363"/>
        <end position="395"/>
    </location>
</feature>
<dbReference type="Gene3D" id="1.10.8.10">
    <property type="entry name" value="DNA helicase RuvA subunit, C-terminal domain"/>
    <property type="match status" value="1"/>
</dbReference>
<evidence type="ECO:0000256" key="3">
    <source>
        <dbReference type="ARBA" id="ARBA00011128"/>
    </source>
</evidence>
<accession>A0A9W7XWI1</accession>
<evidence type="ECO:0000256" key="2">
    <source>
        <dbReference type="ARBA" id="ARBA00009136"/>
    </source>
</evidence>
<dbReference type="GO" id="GO:0004190">
    <property type="term" value="F:aspartic-type endopeptidase activity"/>
    <property type="evidence" value="ECO:0007669"/>
    <property type="project" value="UniProtKB-KW"/>
</dbReference>
<organism evidence="11 12">
    <name type="scientific">Coemansia erecta</name>
    <dbReference type="NCBI Taxonomy" id="147472"/>
    <lineage>
        <taxon>Eukaryota</taxon>
        <taxon>Fungi</taxon>
        <taxon>Fungi incertae sedis</taxon>
        <taxon>Zoopagomycota</taxon>
        <taxon>Kickxellomycotina</taxon>
        <taxon>Kickxellomycetes</taxon>
        <taxon>Kickxellales</taxon>
        <taxon>Kickxellaceae</taxon>
        <taxon>Coemansia</taxon>
    </lineage>
</organism>
<keyword evidence="4" id="KW-0645">Protease</keyword>
<evidence type="ECO:0000256" key="7">
    <source>
        <dbReference type="SAM" id="MobiDB-lite"/>
    </source>
</evidence>
<evidence type="ECO:0000259" key="8">
    <source>
        <dbReference type="PROSITE" id="PS50030"/>
    </source>
</evidence>
<evidence type="ECO:0000313" key="12">
    <source>
        <dbReference type="Proteomes" id="UP001149813"/>
    </source>
</evidence>
<dbReference type="CDD" id="cd14310">
    <property type="entry name" value="UBA_cnDdi1_like"/>
    <property type="match status" value="1"/>
</dbReference>
<dbReference type="PROSITE" id="PS00141">
    <property type="entry name" value="ASP_PROTEASE"/>
    <property type="match status" value="1"/>
</dbReference>
<dbReference type="Pfam" id="PF00240">
    <property type="entry name" value="ubiquitin"/>
    <property type="match status" value="1"/>
</dbReference>
<dbReference type="GO" id="GO:0043161">
    <property type="term" value="P:proteasome-mediated ubiquitin-dependent protein catabolic process"/>
    <property type="evidence" value="ECO:0007669"/>
    <property type="project" value="InterPro"/>
</dbReference>
<evidence type="ECO:0000259" key="10">
    <source>
        <dbReference type="PROSITE" id="PS50175"/>
    </source>
</evidence>
<dbReference type="Gene3D" id="2.40.70.10">
    <property type="entry name" value="Acid Proteases"/>
    <property type="match status" value="1"/>
</dbReference>
<dbReference type="InterPro" id="IPR029071">
    <property type="entry name" value="Ubiquitin-like_domsf"/>
</dbReference>
<dbReference type="Proteomes" id="UP001149813">
    <property type="component" value="Unassembled WGS sequence"/>
</dbReference>
<dbReference type="InterPro" id="IPR009060">
    <property type="entry name" value="UBA-like_sf"/>
</dbReference>
<dbReference type="SUPFAM" id="SSF50630">
    <property type="entry name" value="Acid proteases"/>
    <property type="match status" value="1"/>
</dbReference>
<feature type="domain" description="Peptidase A2" evidence="10">
    <location>
        <begin position="206"/>
        <end position="285"/>
    </location>
</feature>
<keyword evidence="6" id="KW-0378">Hydrolase</keyword>
<evidence type="ECO:0000256" key="1">
    <source>
        <dbReference type="ARBA" id="ARBA00003231"/>
    </source>
</evidence>
<dbReference type="InterPro" id="IPR036353">
    <property type="entry name" value="XPC-bd_sf"/>
</dbReference>
<dbReference type="InterPro" id="IPR001969">
    <property type="entry name" value="Aspartic_peptidase_AS"/>
</dbReference>
<evidence type="ECO:0000256" key="5">
    <source>
        <dbReference type="ARBA" id="ARBA00022750"/>
    </source>
</evidence>
<dbReference type="PROSITE" id="PS50053">
    <property type="entry name" value="UBIQUITIN_2"/>
    <property type="match status" value="1"/>
</dbReference>
<dbReference type="AlphaFoldDB" id="A0A9W7XWI1"/>
<dbReference type="InterPro" id="IPR001995">
    <property type="entry name" value="Peptidase_A2_cat"/>
</dbReference>
<dbReference type="GO" id="GO:0006289">
    <property type="term" value="P:nucleotide-excision repair"/>
    <property type="evidence" value="ECO:0007669"/>
    <property type="project" value="InterPro"/>
</dbReference>